<dbReference type="Proteomes" id="UP001187192">
    <property type="component" value="Unassembled WGS sequence"/>
</dbReference>
<dbReference type="AlphaFoldDB" id="A0AA87ZS74"/>
<protein>
    <submittedName>
        <fullName evidence="2">Uncharacterized protein</fullName>
    </submittedName>
</protein>
<evidence type="ECO:0000313" key="3">
    <source>
        <dbReference type="Proteomes" id="UP001187192"/>
    </source>
</evidence>
<dbReference type="EMBL" id="BTGU01000009">
    <property type="protein sequence ID" value="GMN39022.1"/>
    <property type="molecule type" value="Genomic_DNA"/>
</dbReference>
<evidence type="ECO:0000256" key="1">
    <source>
        <dbReference type="SAM" id="MobiDB-lite"/>
    </source>
</evidence>
<accession>A0AA87ZS74</accession>
<name>A0AA87ZS74_FICCA</name>
<keyword evidence="3" id="KW-1185">Reference proteome</keyword>
<reference evidence="2" key="1">
    <citation type="submission" date="2023-07" db="EMBL/GenBank/DDBJ databases">
        <title>draft genome sequence of fig (Ficus carica).</title>
        <authorList>
            <person name="Takahashi T."/>
            <person name="Nishimura K."/>
        </authorList>
    </citation>
    <scope>NUCLEOTIDE SEQUENCE</scope>
</reference>
<feature type="region of interest" description="Disordered" evidence="1">
    <location>
        <begin position="113"/>
        <end position="133"/>
    </location>
</feature>
<gene>
    <name evidence="2" type="ORF">TIFTF001_008253</name>
</gene>
<comment type="caution">
    <text evidence="2">The sequence shown here is derived from an EMBL/GenBank/DDBJ whole genome shotgun (WGS) entry which is preliminary data.</text>
</comment>
<evidence type="ECO:0000313" key="2">
    <source>
        <dbReference type="EMBL" id="GMN39022.1"/>
    </source>
</evidence>
<organism evidence="2 3">
    <name type="scientific">Ficus carica</name>
    <name type="common">Common fig</name>
    <dbReference type="NCBI Taxonomy" id="3494"/>
    <lineage>
        <taxon>Eukaryota</taxon>
        <taxon>Viridiplantae</taxon>
        <taxon>Streptophyta</taxon>
        <taxon>Embryophyta</taxon>
        <taxon>Tracheophyta</taxon>
        <taxon>Spermatophyta</taxon>
        <taxon>Magnoliopsida</taxon>
        <taxon>eudicotyledons</taxon>
        <taxon>Gunneridae</taxon>
        <taxon>Pentapetalae</taxon>
        <taxon>rosids</taxon>
        <taxon>fabids</taxon>
        <taxon>Rosales</taxon>
        <taxon>Moraceae</taxon>
        <taxon>Ficeae</taxon>
        <taxon>Ficus</taxon>
    </lineage>
</organism>
<proteinExistence type="predicted"/>
<sequence length="133" mass="14462">MSAKGTPILKSVMSLMSKQRSIALAMKNCSYLNGRANPLFIGVPYRSGYSDDLDGLYSKWSRRVDMLRTCQVVQGGGCAVSWYCCQPVQDGMARTVRDQQHRLGSSCGRGSLSLNSTTGPDDDLLGIYDGQPS</sequence>